<gene>
    <name evidence="1" type="ORF">AVEN_179644_1</name>
</gene>
<dbReference type="EMBL" id="BGPR01000067">
    <property type="protein sequence ID" value="GBL89879.1"/>
    <property type="molecule type" value="Genomic_DNA"/>
</dbReference>
<evidence type="ECO:0000313" key="1">
    <source>
        <dbReference type="EMBL" id="GBL89879.1"/>
    </source>
</evidence>
<sequence>MPLDRKKSSRDISCLALSGLKRIRKAKYYGLLFDSTPDQAHREQMAEVVRFVDINFEEKTVSMKDAESLAECILNQPRNDVMDLDDCRSQCYDNVTVMAGYKTGVQKRITEKNNLAIFINCYNH</sequence>
<proteinExistence type="predicted"/>
<protein>
    <submittedName>
        <fullName evidence="1">Uncharacterized protein</fullName>
    </submittedName>
</protein>
<organism evidence="1 2">
    <name type="scientific">Araneus ventricosus</name>
    <name type="common">Orbweaver spider</name>
    <name type="synonym">Epeira ventricosa</name>
    <dbReference type="NCBI Taxonomy" id="182803"/>
    <lineage>
        <taxon>Eukaryota</taxon>
        <taxon>Metazoa</taxon>
        <taxon>Ecdysozoa</taxon>
        <taxon>Arthropoda</taxon>
        <taxon>Chelicerata</taxon>
        <taxon>Arachnida</taxon>
        <taxon>Araneae</taxon>
        <taxon>Araneomorphae</taxon>
        <taxon>Entelegynae</taxon>
        <taxon>Araneoidea</taxon>
        <taxon>Araneidae</taxon>
        <taxon>Araneus</taxon>
    </lineage>
</organism>
<dbReference type="Proteomes" id="UP000499080">
    <property type="component" value="Unassembled WGS sequence"/>
</dbReference>
<name>A0A4Y2BEC4_ARAVE</name>
<comment type="caution">
    <text evidence="1">The sequence shown here is derived from an EMBL/GenBank/DDBJ whole genome shotgun (WGS) entry which is preliminary data.</text>
</comment>
<evidence type="ECO:0000313" key="2">
    <source>
        <dbReference type="Proteomes" id="UP000499080"/>
    </source>
</evidence>
<dbReference type="AlphaFoldDB" id="A0A4Y2BEC4"/>
<dbReference type="PANTHER" id="PTHR45749">
    <property type="match status" value="1"/>
</dbReference>
<keyword evidence="2" id="KW-1185">Reference proteome</keyword>
<accession>A0A4Y2BEC4</accession>
<reference evidence="1 2" key="1">
    <citation type="journal article" date="2019" name="Sci. Rep.">
        <title>Orb-weaving spider Araneus ventricosus genome elucidates the spidroin gene catalogue.</title>
        <authorList>
            <person name="Kono N."/>
            <person name="Nakamura H."/>
            <person name="Ohtoshi R."/>
            <person name="Moran D.A.P."/>
            <person name="Shinohara A."/>
            <person name="Yoshida Y."/>
            <person name="Fujiwara M."/>
            <person name="Mori M."/>
            <person name="Tomita M."/>
            <person name="Arakawa K."/>
        </authorList>
    </citation>
    <scope>NUCLEOTIDE SEQUENCE [LARGE SCALE GENOMIC DNA]</scope>
</reference>
<dbReference type="PANTHER" id="PTHR45749:SF21">
    <property type="entry name" value="DUF4371 DOMAIN-CONTAINING PROTEIN"/>
    <property type="match status" value="1"/>
</dbReference>
<dbReference type="OrthoDB" id="6516454at2759"/>